<keyword evidence="8" id="KW-1185">Reference proteome</keyword>
<sequence length="356" mass="38160">MTKNTTPTDGATRAIELTPEHPTERVAELAALAEDEGFDIAFASSHYFNRDPFVALSRMADATDELRLGPGVVNPYESHPVKLAAQTATIDEVSDGRAVFGVGAGDRSSLANLGIERDSPLRRVLETFKLAQDLWDGETVTHEGTFTARDASLNIEPPSEEIPTYVGAQGPHMLRMSAKHAEGVLINAAHPRDLEWAAGEIEQGLEEREAQSASERASEERSDSRDGEFESLAFASVSVAGDETEAREAARPPVAFIAGGAAEPVLERHDIDREAASAVSDALEQGNLHEAFGHVTPAMIDAFCIAGTTETIADRFEAALEYVDGIVVGSPLGPDLEDAVRRASEALDSVENRRSE</sequence>
<keyword evidence="2 4" id="KW-0554">One-carbon metabolism</keyword>
<dbReference type="Pfam" id="PF00296">
    <property type="entry name" value="Bac_luciferase"/>
    <property type="match status" value="1"/>
</dbReference>
<feature type="domain" description="Luciferase-like" evidence="6">
    <location>
        <begin position="19"/>
        <end position="318"/>
    </location>
</feature>
<dbReference type="InterPro" id="IPR036661">
    <property type="entry name" value="Luciferase-like_sf"/>
</dbReference>
<dbReference type="SUPFAM" id="SSF51679">
    <property type="entry name" value="Bacterial luciferase-like"/>
    <property type="match status" value="1"/>
</dbReference>
<comment type="function">
    <text evidence="4">Catalyzes the oxidation of methyl-H(4)MPT to methylene-H(4)MPT.</text>
</comment>
<comment type="subcellular location">
    <subcellularLocation>
        <location evidence="4">Cytoplasm</location>
    </subcellularLocation>
</comment>
<dbReference type="HAMAP" id="MF_01091">
    <property type="entry name" value="F420_mer"/>
    <property type="match status" value="1"/>
</dbReference>
<dbReference type="InterPro" id="IPR050564">
    <property type="entry name" value="F420-G6PD/mer"/>
</dbReference>
<dbReference type="AlphaFoldDB" id="L9W5I6"/>
<dbReference type="PATRIC" id="fig|1114856.3.peg.909"/>
<dbReference type="EC" id="1.5.98.2" evidence="4"/>
<dbReference type="RefSeq" id="WP_006088634.1">
    <property type="nucleotide sequence ID" value="NZ_AOHW01000009.1"/>
</dbReference>
<evidence type="ECO:0000259" key="6">
    <source>
        <dbReference type="Pfam" id="PF00296"/>
    </source>
</evidence>
<dbReference type="PANTHER" id="PTHR43244:SF1">
    <property type="entry name" value="5,10-METHYLENETETRAHYDROMETHANOPTERIN REDUCTASE"/>
    <property type="match status" value="1"/>
</dbReference>
<evidence type="ECO:0000313" key="8">
    <source>
        <dbReference type="Proteomes" id="UP000011599"/>
    </source>
</evidence>
<feature type="region of interest" description="Disordered" evidence="5">
    <location>
        <begin position="204"/>
        <end position="228"/>
    </location>
</feature>
<dbReference type="GO" id="GO:0016705">
    <property type="term" value="F:oxidoreductase activity, acting on paired donors, with incorporation or reduction of molecular oxygen"/>
    <property type="evidence" value="ECO:0007669"/>
    <property type="project" value="InterPro"/>
</dbReference>
<dbReference type="GO" id="GO:0018537">
    <property type="term" value="F:coenzyme F420-dependent N5,N10-methenyltetrahydromethanopterin reductase activity"/>
    <property type="evidence" value="ECO:0007669"/>
    <property type="project" value="UniProtKB-UniRule"/>
</dbReference>
<evidence type="ECO:0000256" key="1">
    <source>
        <dbReference type="ARBA" id="ARBA00022490"/>
    </source>
</evidence>
<evidence type="ECO:0000256" key="2">
    <source>
        <dbReference type="ARBA" id="ARBA00022563"/>
    </source>
</evidence>
<evidence type="ECO:0000313" key="7">
    <source>
        <dbReference type="EMBL" id="ELY44739.1"/>
    </source>
</evidence>
<dbReference type="STRING" id="1114856.GCA_000383975_02053"/>
<dbReference type="eggNOG" id="arCOG02410">
    <property type="taxonomic scope" value="Archaea"/>
</dbReference>
<comment type="catalytic activity">
    <reaction evidence="4">
        <text>5-methyl-5,6,7,8-tetrahydromethanopterin + oxidized coenzyme F420-(gamma-L-Glu)(n) + H(+) = 5,10-methylenetetrahydromethanopterin + reduced coenzyme F420-(gamma-L-Glu)(n)</text>
        <dbReference type="Rhea" id="RHEA:21144"/>
        <dbReference type="Rhea" id="RHEA-COMP:12939"/>
        <dbReference type="Rhea" id="RHEA-COMP:14378"/>
        <dbReference type="ChEBI" id="CHEBI:15378"/>
        <dbReference type="ChEBI" id="CHEBI:57818"/>
        <dbReference type="ChEBI" id="CHEBI:58116"/>
        <dbReference type="ChEBI" id="CHEBI:133980"/>
        <dbReference type="ChEBI" id="CHEBI:139511"/>
        <dbReference type="EC" id="1.5.98.2"/>
    </reaction>
</comment>
<dbReference type="EMBL" id="AOHW01000009">
    <property type="protein sequence ID" value="ELY44739.1"/>
    <property type="molecule type" value="Genomic_DNA"/>
</dbReference>
<dbReference type="Gene3D" id="3.20.20.30">
    <property type="entry name" value="Luciferase-like domain"/>
    <property type="match status" value="1"/>
</dbReference>
<dbReference type="NCBIfam" id="NF002619">
    <property type="entry name" value="PRK02271.1"/>
    <property type="match status" value="1"/>
</dbReference>
<accession>L9W5I6</accession>
<evidence type="ECO:0000256" key="5">
    <source>
        <dbReference type="SAM" id="MobiDB-lite"/>
    </source>
</evidence>
<dbReference type="InterPro" id="IPR011251">
    <property type="entry name" value="Luciferase-like_dom"/>
</dbReference>
<keyword evidence="1 4" id="KW-0963">Cytoplasm</keyword>
<dbReference type="PANTHER" id="PTHR43244">
    <property type="match status" value="1"/>
</dbReference>
<keyword evidence="3 4" id="KW-0560">Oxidoreductase</keyword>
<feature type="compositionally biased region" description="Basic and acidic residues" evidence="5">
    <location>
        <begin position="205"/>
        <end position="228"/>
    </location>
</feature>
<evidence type="ECO:0000256" key="3">
    <source>
        <dbReference type="ARBA" id="ARBA00023002"/>
    </source>
</evidence>
<evidence type="ECO:0000256" key="4">
    <source>
        <dbReference type="HAMAP-Rule" id="MF_01091"/>
    </source>
</evidence>
<dbReference type="GO" id="GO:0006730">
    <property type="term" value="P:one-carbon metabolic process"/>
    <property type="evidence" value="ECO:0007669"/>
    <property type="project" value="UniProtKB-UniRule"/>
</dbReference>
<organism evidence="7 8">
    <name type="scientific">Natronorubrum tibetense GA33</name>
    <dbReference type="NCBI Taxonomy" id="1114856"/>
    <lineage>
        <taxon>Archaea</taxon>
        <taxon>Methanobacteriati</taxon>
        <taxon>Methanobacteriota</taxon>
        <taxon>Stenosarchaea group</taxon>
        <taxon>Halobacteria</taxon>
        <taxon>Halobacteriales</taxon>
        <taxon>Natrialbaceae</taxon>
        <taxon>Natronorubrum</taxon>
    </lineage>
</organism>
<dbReference type="OrthoDB" id="213164at2157"/>
<protein>
    <recommendedName>
        <fullName evidence="4">5,10-methylenetetrahydromethanopterin reductase</fullName>
        <ecNumber evidence="4">1.5.98.2</ecNumber>
    </recommendedName>
    <alternativeName>
        <fullName evidence="4">Coenzyme F420-dependent N(5),N(10)-methylenetetrahydromethanopterin reductase</fullName>
    </alternativeName>
    <alternativeName>
        <fullName evidence="4">Methylene-H(4)MPT reductase</fullName>
    </alternativeName>
</protein>
<dbReference type="Proteomes" id="UP000011599">
    <property type="component" value="Unassembled WGS sequence"/>
</dbReference>
<comment type="caution">
    <text evidence="7">The sequence shown here is derived from an EMBL/GenBank/DDBJ whole genome shotgun (WGS) entry which is preliminary data.</text>
</comment>
<proteinExistence type="inferred from homology"/>
<gene>
    <name evidence="4" type="primary">mer</name>
    <name evidence="7" type="ORF">C496_04376</name>
</gene>
<dbReference type="InterPro" id="IPR019946">
    <property type="entry name" value="MeH4methanopterin_reductase"/>
</dbReference>
<reference evidence="7 8" key="1">
    <citation type="journal article" date="2014" name="PLoS Genet.">
        <title>Phylogenetically driven sequencing of extremely halophilic archaea reveals strategies for static and dynamic osmo-response.</title>
        <authorList>
            <person name="Becker E.A."/>
            <person name="Seitzer P.M."/>
            <person name="Tritt A."/>
            <person name="Larsen D."/>
            <person name="Krusor M."/>
            <person name="Yao A.I."/>
            <person name="Wu D."/>
            <person name="Madern D."/>
            <person name="Eisen J.A."/>
            <person name="Darling A.E."/>
            <person name="Facciotti M.T."/>
        </authorList>
    </citation>
    <scope>NUCLEOTIDE SEQUENCE [LARGE SCALE GENOMIC DNA]</scope>
    <source>
        <strain evidence="7 8">GA33</strain>
    </source>
</reference>
<dbReference type="GO" id="GO:0005737">
    <property type="term" value="C:cytoplasm"/>
    <property type="evidence" value="ECO:0007669"/>
    <property type="project" value="UniProtKB-SubCell"/>
</dbReference>
<name>L9W5I6_9EURY</name>
<comment type="similarity">
    <text evidence="4">Belongs to the mer family.</text>
</comment>